<accession>A0A285SBD7</accession>
<feature type="chain" id="PRO_5013352466" evidence="1">
    <location>
        <begin position="28"/>
        <end position="288"/>
    </location>
</feature>
<dbReference type="Gene3D" id="3.40.710.10">
    <property type="entry name" value="DD-peptidase/beta-lactamase superfamily"/>
    <property type="match status" value="1"/>
</dbReference>
<reference evidence="3 4" key="1">
    <citation type="submission" date="2017-08" db="EMBL/GenBank/DDBJ databases">
        <authorList>
            <person name="de Groot N.N."/>
        </authorList>
    </citation>
    <scope>NUCLEOTIDE SEQUENCE [LARGE SCALE GENOMIC DNA]</scope>
    <source>
        <strain evidence="3 4">USBA 352</strain>
    </source>
</reference>
<sequence>MARITGTALAILVLGAVAPGTATSAQAGVLCTMVIESASRAVLLEEGDCTRRVTPASTFKVPLAAIGYEEGVLSGPHSPVWTWAKGEVDWGGDPWRGDVDPMHWMEYSVVWYSQRMARQLGRPVLEERTRALGFGDADFSGDPGKDNGLERAWIASSLAVSAREQALFLTGLLNRTLPLSENAQAQAEALLPALEAGEGWVLTGKTGGAYPRRADGSFDRSRGFGWFVGWAEAKGSREGRRLVFVRLVQDETRERGSPGRRARAAFLKEWPAIAKRLPADGPPLSGKN</sequence>
<dbReference type="Pfam" id="PF00905">
    <property type="entry name" value="Transpeptidase"/>
    <property type="match status" value="1"/>
</dbReference>
<dbReference type="InterPro" id="IPR001460">
    <property type="entry name" value="PCN-bd_Tpept"/>
</dbReference>
<dbReference type="GO" id="GO:0008658">
    <property type="term" value="F:penicillin binding"/>
    <property type="evidence" value="ECO:0007669"/>
    <property type="project" value="InterPro"/>
</dbReference>
<feature type="signal peptide" evidence="1">
    <location>
        <begin position="1"/>
        <end position="27"/>
    </location>
</feature>
<organism evidence="3 4">
    <name type="scientific">Stappia indica</name>
    <dbReference type="NCBI Taxonomy" id="538381"/>
    <lineage>
        <taxon>Bacteria</taxon>
        <taxon>Pseudomonadati</taxon>
        <taxon>Pseudomonadota</taxon>
        <taxon>Alphaproteobacteria</taxon>
        <taxon>Hyphomicrobiales</taxon>
        <taxon>Stappiaceae</taxon>
        <taxon>Stappia</taxon>
    </lineage>
</organism>
<dbReference type="SUPFAM" id="SSF56601">
    <property type="entry name" value="beta-lactamase/transpeptidase-like"/>
    <property type="match status" value="1"/>
</dbReference>
<evidence type="ECO:0000256" key="1">
    <source>
        <dbReference type="SAM" id="SignalP"/>
    </source>
</evidence>
<dbReference type="RefSeq" id="WP_176522033.1">
    <property type="nucleotide sequence ID" value="NZ_OBML01000004.1"/>
</dbReference>
<keyword evidence="1" id="KW-0732">Signal</keyword>
<name>A0A285SBD7_9HYPH</name>
<keyword evidence="4" id="KW-1185">Reference proteome</keyword>
<dbReference type="Proteomes" id="UP000219331">
    <property type="component" value="Unassembled WGS sequence"/>
</dbReference>
<dbReference type="AlphaFoldDB" id="A0A285SBD7"/>
<gene>
    <name evidence="3" type="ORF">SAMN05421512_10421</name>
</gene>
<feature type="domain" description="Penicillin-binding protein transpeptidase" evidence="2">
    <location>
        <begin position="46"/>
        <end position="256"/>
    </location>
</feature>
<proteinExistence type="predicted"/>
<protein>
    <submittedName>
        <fullName evidence="3">Beta-lactamase class D</fullName>
    </submittedName>
</protein>
<dbReference type="EMBL" id="OBML01000004">
    <property type="protein sequence ID" value="SOC03010.1"/>
    <property type="molecule type" value="Genomic_DNA"/>
</dbReference>
<evidence type="ECO:0000313" key="4">
    <source>
        <dbReference type="Proteomes" id="UP000219331"/>
    </source>
</evidence>
<evidence type="ECO:0000259" key="2">
    <source>
        <dbReference type="Pfam" id="PF00905"/>
    </source>
</evidence>
<dbReference type="STRING" id="538381.GCA_001696535_00373"/>
<evidence type="ECO:0000313" key="3">
    <source>
        <dbReference type="EMBL" id="SOC03010.1"/>
    </source>
</evidence>
<dbReference type="InterPro" id="IPR012338">
    <property type="entry name" value="Beta-lactam/transpept-like"/>
</dbReference>